<evidence type="ECO:0000256" key="1">
    <source>
        <dbReference type="SAM" id="Phobius"/>
    </source>
</evidence>
<dbReference type="PROSITE" id="PS51762">
    <property type="entry name" value="GH16_2"/>
    <property type="match status" value="1"/>
</dbReference>
<accession>A0A3N4II39</accession>
<dbReference type="GO" id="GO:0004553">
    <property type="term" value="F:hydrolase activity, hydrolyzing O-glycosyl compounds"/>
    <property type="evidence" value="ECO:0007669"/>
    <property type="project" value="InterPro"/>
</dbReference>
<evidence type="ECO:0000313" key="5">
    <source>
        <dbReference type="Proteomes" id="UP000275078"/>
    </source>
</evidence>
<dbReference type="Proteomes" id="UP000275078">
    <property type="component" value="Unassembled WGS sequence"/>
</dbReference>
<protein>
    <submittedName>
        <fullName evidence="4">Concanavalin A-like lectin/glucanase</fullName>
    </submittedName>
</protein>
<dbReference type="GO" id="GO:0030246">
    <property type="term" value="F:carbohydrate binding"/>
    <property type="evidence" value="ECO:0007669"/>
    <property type="project" value="UniProtKB-KW"/>
</dbReference>
<dbReference type="PANTHER" id="PTHR38121:SF2">
    <property type="entry name" value="ACYLTRANSFERASE 3 DOMAIN-CONTAINING PROTEIN"/>
    <property type="match status" value="1"/>
</dbReference>
<dbReference type="SUPFAM" id="SSF49899">
    <property type="entry name" value="Concanavalin A-like lectins/glucanases"/>
    <property type="match status" value="1"/>
</dbReference>
<dbReference type="OrthoDB" id="25131at2759"/>
<dbReference type="GO" id="GO:0005975">
    <property type="term" value="P:carbohydrate metabolic process"/>
    <property type="evidence" value="ECO:0007669"/>
    <property type="project" value="InterPro"/>
</dbReference>
<proteinExistence type="predicted"/>
<sequence>MRSFTTFLRFSLLFIYPLIQQATAECECGYEVDGQIFTHKLGNDFSKFPDTTDLQAKNILPDWVLQSWAVPAQNASDEEFLLPRRNDLKNIWIEDGQLVLRQVGYSKKDEADGKEVLVAEMVSKRTDIKYGTFRAKYQVETQPGASGGGVAGFFYYFDDNQETDIEILTNDGPGYVHYTQHPSYNETTKTVIPLTTAKEKLSKPANISQEHRFDWFPELTTFYQDSVAKKKIEKNTPSEPGQIHFNMWANGGLWSGPPSDKDIHMRIDYIALFFNVTEDEAPGATRAFDLRCARYGWINSDALCHIPPAEGAVTLAMTEFSAGRRSYAFPPVILLLLSLGTALFVW</sequence>
<gene>
    <name evidence="4" type="ORF">BJ508DRAFT_411912</name>
</gene>
<keyword evidence="1" id="KW-1133">Transmembrane helix</keyword>
<keyword evidence="2" id="KW-0732">Signal</keyword>
<dbReference type="Gene3D" id="2.60.120.200">
    <property type="match status" value="1"/>
</dbReference>
<dbReference type="InterPro" id="IPR000757">
    <property type="entry name" value="Beta-glucanase-like"/>
</dbReference>
<dbReference type="InterPro" id="IPR013320">
    <property type="entry name" value="ConA-like_dom_sf"/>
</dbReference>
<dbReference type="Pfam" id="PF00722">
    <property type="entry name" value="Glyco_hydro_16"/>
    <property type="match status" value="1"/>
</dbReference>
<dbReference type="CDD" id="cd00413">
    <property type="entry name" value="Glyco_hydrolase_16"/>
    <property type="match status" value="1"/>
</dbReference>
<keyword evidence="1" id="KW-0472">Membrane</keyword>
<feature type="chain" id="PRO_5018039589" evidence="2">
    <location>
        <begin position="25"/>
        <end position="346"/>
    </location>
</feature>
<dbReference type="AlphaFoldDB" id="A0A3N4II39"/>
<keyword evidence="5" id="KW-1185">Reference proteome</keyword>
<dbReference type="STRING" id="1160509.A0A3N4II39"/>
<evidence type="ECO:0000259" key="3">
    <source>
        <dbReference type="PROSITE" id="PS51762"/>
    </source>
</evidence>
<evidence type="ECO:0000256" key="2">
    <source>
        <dbReference type="SAM" id="SignalP"/>
    </source>
</evidence>
<name>A0A3N4II39_ASCIM</name>
<organism evidence="4 5">
    <name type="scientific">Ascobolus immersus RN42</name>
    <dbReference type="NCBI Taxonomy" id="1160509"/>
    <lineage>
        <taxon>Eukaryota</taxon>
        <taxon>Fungi</taxon>
        <taxon>Dikarya</taxon>
        <taxon>Ascomycota</taxon>
        <taxon>Pezizomycotina</taxon>
        <taxon>Pezizomycetes</taxon>
        <taxon>Pezizales</taxon>
        <taxon>Ascobolaceae</taxon>
        <taxon>Ascobolus</taxon>
    </lineage>
</organism>
<keyword evidence="4" id="KW-0430">Lectin</keyword>
<feature type="domain" description="GH16" evidence="3">
    <location>
        <begin position="53"/>
        <end position="278"/>
    </location>
</feature>
<reference evidence="4 5" key="1">
    <citation type="journal article" date="2018" name="Nat. Ecol. Evol.">
        <title>Pezizomycetes genomes reveal the molecular basis of ectomycorrhizal truffle lifestyle.</title>
        <authorList>
            <person name="Murat C."/>
            <person name="Payen T."/>
            <person name="Noel B."/>
            <person name="Kuo A."/>
            <person name="Morin E."/>
            <person name="Chen J."/>
            <person name="Kohler A."/>
            <person name="Krizsan K."/>
            <person name="Balestrini R."/>
            <person name="Da Silva C."/>
            <person name="Montanini B."/>
            <person name="Hainaut M."/>
            <person name="Levati E."/>
            <person name="Barry K.W."/>
            <person name="Belfiori B."/>
            <person name="Cichocki N."/>
            <person name="Clum A."/>
            <person name="Dockter R.B."/>
            <person name="Fauchery L."/>
            <person name="Guy J."/>
            <person name="Iotti M."/>
            <person name="Le Tacon F."/>
            <person name="Lindquist E.A."/>
            <person name="Lipzen A."/>
            <person name="Malagnac F."/>
            <person name="Mello A."/>
            <person name="Molinier V."/>
            <person name="Miyauchi S."/>
            <person name="Poulain J."/>
            <person name="Riccioni C."/>
            <person name="Rubini A."/>
            <person name="Sitrit Y."/>
            <person name="Splivallo R."/>
            <person name="Traeger S."/>
            <person name="Wang M."/>
            <person name="Zifcakova L."/>
            <person name="Wipf D."/>
            <person name="Zambonelli A."/>
            <person name="Paolocci F."/>
            <person name="Nowrousian M."/>
            <person name="Ottonello S."/>
            <person name="Baldrian P."/>
            <person name="Spatafora J.W."/>
            <person name="Henrissat B."/>
            <person name="Nagy L.G."/>
            <person name="Aury J.M."/>
            <person name="Wincker P."/>
            <person name="Grigoriev I.V."/>
            <person name="Bonfante P."/>
            <person name="Martin F.M."/>
        </authorList>
    </citation>
    <scope>NUCLEOTIDE SEQUENCE [LARGE SCALE GENOMIC DNA]</scope>
    <source>
        <strain evidence="4 5">RN42</strain>
    </source>
</reference>
<dbReference type="EMBL" id="ML119653">
    <property type="protein sequence ID" value="RPA85499.1"/>
    <property type="molecule type" value="Genomic_DNA"/>
</dbReference>
<evidence type="ECO:0000313" key="4">
    <source>
        <dbReference type="EMBL" id="RPA85499.1"/>
    </source>
</evidence>
<keyword evidence="1" id="KW-0812">Transmembrane</keyword>
<feature type="signal peptide" evidence="2">
    <location>
        <begin position="1"/>
        <end position="24"/>
    </location>
</feature>
<dbReference type="PANTHER" id="PTHR38121">
    <property type="entry name" value="GH16 DOMAIN-CONTAINING PROTEIN"/>
    <property type="match status" value="1"/>
</dbReference>
<feature type="transmembrane region" description="Helical" evidence="1">
    <location>
        <begin position="327"/>
        <end position="345"/>
    </location>
</feature>